<evidence type="ECO:0000256" key="3">
    <source>
        <dbReference type="ARBA" id="ARBA00023002"/>
    </source>
</evidence>
<protein>
    <submittedName>
        <fullName evidence="4">Related to Sorbose reductase homolog SOU2</fullName>
    </submittedName>
</protein>
<dbReference type="AlphaFoldDB" id="A0A1L0CRI3"/>
<dbReference type="EMBL" id="FQNF01000128">
    <property type="protein sequence ID" value="SGZ41661.1"/>
    <property type="molecule type" value="Genomic_DNA"/>
</dbReference>
<keyword evidence="2" id="KW-0521">NADP</keyword>
<gene>
    <name evidence="4" type="ORF">HGUI_03862</name>
</gene>
<dbReference type="Pfam" id="PF13561">
    <property type="entry name" value="adh_short_C2"/>
    <property type="match status" value="1"/>
</dbReference>
<accession>A0A1L0CRI3</accession>
<dbReference type="GO" id="GO:0016616">
    <property type="term" value="F:oxidoreductase activity, acting on the CH-OH group of donors, NAD or NADP as acceptor"/>
    <property type="evidence" value="ECO:0007669"/>
    <property type="project" value="UniProtKB-ARBA"/>
</dbReference>
<name>A0A1L0CRI3_9ASCO</name>
<comment type="similarity">
    <text evidence="1">Belongs to the short-chain dehydrogenases/reductases (SDR) family.</text>
</comment>
<organism evidence="4 5">
    <name type="scientific">Hanseniaspora guilliermondii</name>
    <dbReference type="NCBI Taxonomy" id="56406"/>
    <lineage>
        <taxon>Eukaryota</taxon>
        <taxon>Fungi</taxon>
        <taxon>Dikarya</taxon>
        <taxon>Ascomycota</taxon>
        <taxon>Saccharomycotina</taxon>
        <taxon>Saccharomycetes</taxon>
        <taxon>Saccharomycodales</taxon>
        <taxon>Saccharomycodaceae</taxon>
        <taxon>Hanseniaspora</taxon>
    </lineage>
</organism>
<dbReference type="OrthoDB" id="1888931at2759"/>
<dbReference type="VEuPathDB" id="FungiDB:HGUI_03862"/>
<evidence type="ECO:0000256" key="1">
    <source>
        <dbReference type="ARBA" id="ARBA00006484"/>
    </source>
</evidence>
<keyword evidence="3" id="KW-0560">Oxidoreductase</keyword>
<reference evidence="5" key="1">
    <citation type="submission" date="2016-11" db="EMBL/GenBank/DDBJ databases">
        <authorList>
            <person name="Guldener U."/>
        </authorList>
    </citation>
    <scope>NUCLEOTIDE SEQUENCE [LARGE SCALE GENOMIC DNA]</scope>
</reference>
<dbReference type="GO" id="GO:0050664">
    <property type="term" value="F:oxidoreductase activity, acting on NAD(P)H, oxygen as acceptor"/>
    <property type="evidence" value="ECO:0007669"/>
    <property type="project" value="TreeGrafter"/>
</dbReference>
<evidence type="ECO:0000313" key="4">
    <source>
        <dbReference type="EMBL" id="SGZ41661.1"/>
    </source>
</evidence>
<dbReference type="SUPFAM" id="SSF51735">
    <property type="entry name" value="NAD(P)-binding Rossmann-fold domains"/>
    <property type="match status" value="1"/>
</dbReference>
<dbReference type="Proteomes" id="UP000183365">
    <property type="component" value="Unassembled WGS sequence"/>
</dbReference>
<dbReference type="PANTHER" id="PTHR43008">
    <property type="entry name" value="BENZIL REDUCTASE"/>
    <property type="match status" value="1"/>
</dbReference>
<dbReference type="InterPro" id="IPR036291">
    <property type="entry name" value="NAD(P)-bd_dom_sf"/>
</dbReference>
<keyword evidence="5" id="KW-1185">Reference proteome</keyword>
<dbReference type="PRINTS" id="PR00081">
    <property type="entry name" value="GDHRDH"/>
</dbReference>
<dbReference type="InterPro" id="IPR002347">
    <property type="entry name" value="SDR_fam"/>
</dbReference>
<dbReference type="PRINTS" id="PR00080">
    <property type="entry name" value="SDRFAMILY"/>
</dbReference>
<dbReference type="InterPro" id="IPR020904">
    <property type="entry name" value="Sc_DH/Rdtase_CS"/>
</dbReference>
<proteinExistence type="inferred from homology"/>
<evidence type="ECO:0000313" key="5">
    <source>
        <dbReference type="Proteomes" id="UP000183365"/>
    </source>
</evidence>
<sequence>MLNKLFDIKGRNVIITGASSGIGMELAKGFIKLDANVAMLYNSHDITDLVEELKKENNSKEKNQFVKAYKCSLSNFNSVSEVFNEINKDFNNKIDVCIANAGIAWDKGPILDIEDDEVCLKEWEKVINVDFNSCFYIARVIGKIFKEQEKTNPSPYKKSLIFTSSMSAHIVNIPQMQACYNAAKAGVSHLARSLAVEWGLLNIKVNCVSPGYIKTALTESLDPKLKSIWVEKTPTKVLGQPSDLLGAYVYLATSCSDFTTGTDIIVDGGYCLP</sequence>
<dbReference type="Gene3D" id="3.40.50.720">
    <property type="entry name" value="NAD(P)-binding Rossmann-like Domain"/>
    <property type="match status" value="1"/>
</dbReference>
<evidence type="ECO:0000256" key="2">
    <source>
        <dbReference type="ARBA" id="ARBA00022857"/>
    </source>
</evidence>
<dbReference type="PROSITE" id="PS00061">
    <property type="entry name" value="ADH_SHORT"/>
    <property type="match status" value="1"/>
</dbReference>
<dbReference type="PANTHER" id="PTHR43008:SF13">
    <property type="entry name" value="L-XYLULOSE REDUCTASE-RELATED"/>
    <property type="match status" value="1"/>
</dbReference>